<proteinExistence type="predicted"/>
<dbReference type="KEGG" id="nja:NSJP_0560"/>
<keyword evidence="2" id="KW-1185">Reference proteome</keyword>
<accession>A0A1W1I160</accession>
<dbReference type="RefSeq" id="WP_080885367.1">
    <property type="nucleotide sequence ID" value="NZ_LT828648.1"/>
</dbReference>
<gene>
    <name evidence="1" type="ORF">NSJP_0560</name>
</gene>
<dbReference type="Proteomes" id="UP000192042">
    <property type="component" value="Chromosome I"/>
</dbReference>
<sequence>MSLTAILFAMARKTSVILQVIAFSIVVLPMTAKAQPPSYQETISWIRETMQSSASEHTSEHSFNVRNVKFDSCKMSWVSENTVYHLGLNNNESGLAQVEVFLDFSAIPTDSIQDTSYSIDFPPSLTKTNCRTAPDHHYLCRTKVSWIRIPDASVRTRMLEAFRHLSMMCFKQPF</sequence>
<name>A0A1W1I160_9BACT</name>
<evidence type="ECO:0000313" key="2">
    <source>
        <dbReference type="Proteomes" id="UP000192042"/>
    </source>
</evidence>
<organism evidence="1 2">
    <name type="scientific">Nitrospira japonica</name>
    <dbReference type="NCBI Taxonomy" id="1325564"/>
    <lineage>
        <taxon>Bacteria</taxon>
        <taxon>Pseudomonadati</taxon>
        <taxon>Nitrospirota</taxon>
        <taxon>Nitrospiria</taxon>
        <taxon>Nitrospirales</taxon>
        <taxon>Nitrospiraceae</taxon>
        <taxon>Nitrospira</taxon>
    </lineage>
</organism>
<protein>
    <submittedName>
        <fullName evidence="1">Uncharacterized protein</fullName>
    </submittedName>
</protein>
<dbReference type="EMBL" id="LT828648">
    <property type="protein sequence ID" value="SLM46732.1"/>
    <property type="molecule type" value="Genomic_DNA"/>
</dbReference>
<evidence type="ECO:0000313" key="1">
    <source>
        <dbReference type="EMBL" id="SLM46732.1"/>
    </source>
</evidence>
<reference evidence="1 2" key="1">
    <citation type="submission" date="2017-03" db="EMBL/GenBank/DDBJ databases">
        <authorList>
            <person name="Afonso C.L."/>
            <person name="Miller P.J."/>
            <person name="Scott M.A."/>
            <person name="Spackman E."/>
            <person name="Goraichik I."/>
            <person name="Dimitrov K.M."/>
            <person name="Suarez D.L."/>
            <person name="Swayne D.E."/>
        </authorList>
    </citation>
    <scope>NUCLEOTIDE SEQUENCE [LARGE SCALE GENOMIC DNA]</scope>
    <source>
        <strain evidence="1">Genome sequencing of Nitrospira japonica strain NJ11</strain>
    </source>
</reference>
<dbReference type="AlphaFoldDB" id="A0A1W1I160"/>